<name>A0AA38I1M5_9CUCU</name>
<dbReference type="Proteomes" id="UP001168821">
    <property type="component" value="Unassembled WGS sequence"/>
</dbReference>
<reference evidence="1" key="1">
    <citation type="journal article" date="2023" name="G3 (Bethesda)">
        <title>Whole genome assemblies of Zophobas morio and Tenebrio molitor.</title>
        <authorList>
            <person name="Kaur S."/>
            <person name="Stinson S.A."/>
            <person name="diCenzo G.C."/>
        </authorList>
    </citation>
    <scope>NUCLEOTIDE SEQUENCE</scope>
    <source>
        <strain evidence="1">QUZm001</strain>
    </source>
</reference>
<dbReference type="AlphaFoldDB" id="A0AA38I1M5"/>
<sequence length="89" mass="10800">MEDRPKFKNEYSFRIDEVVEDIQESPSESENEYSFKVYGRQKNPFQNKYSFRIDEVVEDIQESPSESKNEYSFRIDWSCGKDRRISLRI</sequence>
<keyword evidence="2" id="KW-1185">Reference proteome</keyword>
<accession>A0AA38I1M5</accession>
<dbReference type="EMBL" id="JALNTZ010000006">
    <property type="protein sequence ID" value="KAJ3647643.1"/>
    <property type="molecule type" value="Genomic_DNA"/>
</dbReference>
<proteinExistence type="predicted"/>
<organism evidence="1 2">
    <name type="scientific">Zophobas morio</name>
    <dbReference type="NCBI Taxonomy" id="2755281"/>
    <lineage>
        <taxon>Eukaryota</taxon>
        <taxon>Metazoa</taxon>
        <taxon>Ecdysozoa</taxon>
        <taxon>Arthropoda</taxon>
        <taxon>Hexapoda</taxon>
        <taxon>Insecta</taxon>
        <taxon>Pterygota</taxon>
        <taxon>Neoptera</taxon>
        <taxon>Endopterygota</taxon>
        <taxon>Coleoptera</taxon>
        <taxon>Polyphaga</taxon>
        <taxon>Cucujiformia</taxon>
        <taxon>Tenebrionidae</taxon>
        <taxon>Zophobas</taxon>
    </lineage>
</organism>
<protein>
    <submittedName>
        <fullName evidence="1">Uncharacterized protein</fullName>
    </submittedName>
</protein>
<evidence type="ECO:0000313" key="2">
    <source>
        <dbReference type="Proteomes" id="UP001168821"/>
    </source>
</evidence>
<evidence type="ECO:0000313" key="1">
    <source>
        <dbReference type="EMBL" id="KAJ3647643.1"/>
    </source>
</evidence>
<gene>
    <name evidence="1" type="ORF">Zmor_019508</name>
</gene>
<comment type="caution">
    <text evidence="1">The sequence shown here is derived from an EMBL/GenBank/DDBJ whole genome shotgun (WGS) entry which is preliminary data.</text>
</comment>